<keyword evidence="7" id="KW-0238">DNA-binding</keyword>
<dbReference type="InterPro" id="IPR036390">
    <property type="entry name" value="WH_DNA-bd_sf"/>
</dbReference>
<dbReference type="InterPro" id="IPR005119">
    <property type="entry name" value="LysR_subst-bd"/>
</dbReference>
<comment type="subcellular location">
    <subcellularLocation>
        <location evidence="1">Cytoplasm</location>
    </subcellularLocation>
</comment>
<dbReference type="Pfam" id="PF03466">
    <property type="entry name" value="LysR_substrate"/>
    <property type="match status" value="1"/>
</dbReference>
<evidence type="ECO:0000256" key="3">
    <source>
        <dbReference type="ARBA" id="ARBA00019365"/>
    </source>
</evidence>
<dbReference type="PANTHER" id="PTHR30346">
    <property type="entry name" value="TRANSCRIPTIONAL DUAL REGULATOR HCAR-RELATED"/>
    <property type="match status" value="1"/>
</dbReference>
<dbReference type="EMBL" id="BMED01000008">
    <property type="protein sequence ID" value="GGC99374.1"/>
    <property type="molecule type" value="Genomic_DNA"/>
</dbReference>
<keyword evidence="4" id="KW-0963">Cytoplasm</keyword>
<dbReference type="InterPro" id="IPR000847">
    <property type="entry name" value="LysR_HTH_N"/>
</dbReference>
<evidence type="ECO:0000256" key="7">
    <source>
        <dbReference type="ARBA" id="ARBA00023125"/>
    </source>
</evidence>
<evidence type="ECO:0000313" key="12">
    <source>
        <dbReference type="Proteomes" id="UP000637423"/>
    </source>
</evidence>
<dbReference type="Pfam" id="PF00126">
    <property type="entry name" value="HTH_1"/>
    <property type="match status" value="1"/>
</dbReference>
<dbReference type="CDD" id="cd08441">
    <property type="entry name" value="PBP2_MetR"/>
    <property type="match status" value="1"/>
</dbReference>
<dbReference type="GO" id="GO:0003700">
    <property type="term" value="F:DNA-binding transcription factor activity"/>
    <property type="evidence" value="ECO:0007669"/>
    <property type="project" value="InterPro"/>
</dbReference>
<feature type="domain" description="HTH lysR-type" evidence="10">
    <location>
        <begin position="5"/>
        <end position="62"/>
    </location>
</feature>
<evidence type="ECO:0000256" key="2">
    <source>
        <dbReference type="ARBA" id="ARBA00009437"/>
    </source>
</evidence>
<comment type="similarity">
    <text evidence="2">Belongs to the LysR transcriptional regulatory family.</text>
</comment>
<proteinExistence type="inferred from homology"/>
<dbReference type="PROSITE" id="PS50931">
    <property type="entry name" value="HTH_LYSR"/>
    <property type="match status" value="1"/>
</dbReference>
<dbReference type="RefSeq" id="WP_188569234.1">
    <property type="nucleotide sequence ID" value="NZ_BMED01000008.1"/>
</dbReference>
<dbReference type="PANTHER" id="PTHR30346:SF28">
    <property type="entry name" value="HTH-TYPE TRANSCRIPTIONAL REGULATOR CYNR"/>
    <property type="match status" value="1"/>
</dbReference>
<organism evidence="11 12">
    <name type="scientific">Undibacterium terreum</name>
    <dbReference type="NCBI Taxonomy" id="1224302"/>
    <lineage>
        <taxon>Bacteria</taxon>
        <taxon>Pseudomonadati</taxon>
        <taxon>Pseudomonadota</taxon>
        <taxon>Betaproteobacteria</taxon>
        <taxon>Burkholderiales</taxon>
        <taxon>Oxalobacteraceae</taxon>
        <taxon>Undibacterium</taxon>
    </lineage>
</organism>
<keyword evidence="8" id="KW-0804">Transcription</keyword>
<dbReference type="Gene3D" id="3.40.190.10">
    <property type="entry name" value="Periplasmic binding protein-like II"/>
    <property type="match status" value="1"/>
</dbReference>
<comment type="caution">
    <text evidence="11">The sequence shown here is derived from an EMBL/GenBank/DDBJ whole genome shotgun (WGS) entry which is preliminary data.</text>
</comment>
<evidence type="ECO:0000313" key="11">
    <source>
        <dbReference type="EMBL" id="GGC99374.1"/>
    </source>
</evidence>
<dbReference type="Proteomes" id="UP000637423">
    <property type="component" value="Unassembled WGS sequence"/>
</dbReference>
<reference evidence="11" key="2">
    <citation type="submission" date="2020-09" db="EMBL/GenBank/DDBJ databases">
        <authorList>
            <person name="Sun Q."/>
            <person name="Zhou Y."/>
        </authorList>
    </citation>
    <scope>NUCLEOTIDE SEQUENCE</scope>
    <source>
        <strain evidence="11">CGMCC 1.10998</strain>
    </source>
</reference>
<keyword evidence="6" id="KW-0805">Transcription regulation</keyword>
<name>A0A916V252_9BURK</name>
<evidence type="ECO:0000259" key="10">
    <source>
        <dbReference type="PROSITE" id="PS50931"/>
    </source>
</evidence>
<evidence type="ECO:0000256" key="4">
    <source>
        <dbReference type="ARBA" id="ARBA00022490"/>
    </source>
</evidence>
<dbReference type="GO" id="GO:0003677">
    <property type="term" value="F:DNA binding"/>
    <property type="evidence" value="ECO:0007669"/>
    <property type="project" value="UniProtKB-KW"/>
</dbReference>
<dbReference type="InterPro" id="IPR037406">
    <property type="entry name" value="MetR_PBP2"/>
</dbReference>
<reference evidence="11" key="1">
    <citation type="journal article" date="2014" name="Int. J. Syst. Evol. Microbiol.">
        <title>Complete genome sequence of Corynebacterium casei LMG S-19264T (=DSM 44701T), isolated from a smear-ripened cheese.</title>
        <authorList>
            <consortium name="US DOE Joint Genome Institute (JGI-PGF)"/>
            <person name="Walter F."/>
            <person name="Albersmeier A."/>
            <person name="Kalinowski J."/>
            <person name="Ruckert C."/>
        </authorList>
    </citation>
    <scope>NUCLEOTIDE SEQUENCE</scope>
    <source>
        <strain evidence="11">CGMCC 1.10998</strain>
    </source>
</reference>
<dbReference type="Gene3D" id="1.10.10.10">
    <property type="entry name" value="Winged helix-like DNA-binding domain superfamily/Winged helix DNA-binding domain"/>
    <property type="match status" value="1"/>
</dbReference>
<dbReference type="AlphaFoldDB" id="A0A916V252"/>
<evidence type="ECO:0000256" key="5">
    <source>
        <dbReference type="ARBA" id="ARBA00022605"/>
    </source>
</evidence>
<sequence length="307" mass="34472">MHSILEFRHLKTLHALREAGNLLRAATLLNVTQSALSHQIKLLEDHHGTALFERKSTPIRFTPAGERLLQLADSVLPQIANAERDLARMAQGVAGQLRIAVECHTCFDWLMPAMDVFRQRWPEVELDIVSGFQADPVGLLYEHRADVAIVSEIDHAETVDYHPLFRFEIVALLAKEHPLSSRDYLVAQDFATDTLITYPVPDDMLDVVRQVLKPAGVDTAARRTTELTVAMLQLVASRRGIATLPVWAAQNYVNRDYVMQKRITKDGLTGKLYAACLPEMSGKSYLSDFVTTIRESSYLNLPSIELI</sequence>
<gene>
    <name evidence="11" type="primary">metR</name>
    <name evidence="11" type="ORF">GCM10011396_53610</name>
</gene>
<keyword evidence="5" id="KW-0028">Amino-acid biosynthesis</keyword>
<dbReference type="GO" id="GO:0005737">
    <property type="term" value="C:cytoplasm"/>
    <property type="evidence" value="ECO:0007669"/>
    <property type="project" value="UniProtKB-SubCell"/>
</dbReference>
<keyword evidence="9" id="KW-0486">Methionine biosynthesis</keyword>
<dbReference type="InterPro" id="IPR036388">
    <property type="entry name" value="WH-like_DNA-bd_sf"/>
</dbReference>
<evidence type="ECO:0000256" key="1">
    <source>
        <dbReference type="ARBA" id="ARBA00004496"/>
    </source>
</evidence>
<dbReference type="GO" id="GO:0009086">
    <property type="term" value="P:methionine biosynthetic process"/>
    <property type="evidence" value="ECO:0007669"/>
    <property type="project" value="UniProtKB-KW"/>
</dbReference>
<dbReference type="SUPFAM" id="SSF46785">
    <property type="entry name" value="Winged helix' DNA-binding domain"/>
    <property type="match status" value="1"/>
</dbReference>
<keyword evidence="12" id="KW-1185">Reference proteome</keyword>
<dbReference type="SUPFAM" id="SSF53850">
    <property type="entry name" value="Periplasmic binding protein-like II"/>
    <property type="match status" value="1"/>
</dbReference>
<evidence type="ECO:0000256" key="9">
    <source>
        <dbReference type="ARBA" id="ARBA00023167"/>
    </source>
</evidence>
<protein>
    <recommendedName>
        <fullName evidence="3">HTH-type transcriptional regulator MetR</fullName>
    </recommendedName>
</protein>
<accession>A0A916V252</accession>
<dbReference type="PRINTS" id="PR00039">
    <property type="entry name" value="HTHLYSR"/>
</dbReference>
<evidence type="ECO:0000256" key="6">
    <source>
        <dbReference type="ARBA" id="ARBA00023015"/>
    </source>
</evidence>
<dbReference type="GO" id="GO:0032993">
    <property type="term" value="C:protein-DNA complex"/>
    <property type="evidence" value="ECO:0007669"/>
    <property type="project" value="TreeGrafter"/>
</dbReference>
<evidence type="ECO:0000256" key="8">
    <source>
        <dbReference type="ARBA" id="ARBA00023163"/>
    </source>
</evidence>